<keyword evidence="7 10" id="KW-0949">S-adenosyl-L-methionine</keyword>
<keyword evidence="4 10" id="KW-0698">rRNA processing</keyword>
<evidence type="ECO:0000256" key="10">
    <source>
        <dbReference type="PIRNR" id="PIRNR015601"/>
    </source>
</evidence>
<comment type="catalytic activity">
    <reaction evidence="9 10">
        <text>uridine(1498) in 16S rRNA + S-adenosyl-L-methionine = N(3)-methyluridine(1498) in 16S rRNA + S-adenosyl-L-homocysteine + H(+)</text>
        <dbReference type="Rhea" id="RHEA:42920"/>
        <dbReference type="Rhea" id="RHEA-COMP:10283"/>
        <dbReference type="Rhea" id="RHEA-COMP:10284"/>
        <dbReference type="ChEBI" id="CHEBI:15378"/>
        <dbReference type="ChEBI" id="CHEBI:57856"/>
        <dbReference type="ChEBI" id="CHEBI:59789"/>
        <dbReference type="ChEBI" id="CHEBI:65315"/>
        <dbReference type="ChEBI" id="CHEBI:74502"/>
        <dbReference type="EC" id="2.1.1.193"/>
    </reaction>
</comment>
<dbReference type="InterPro" id="IPR046887">
    <property type="entry name" value="RsmE_PUA-like"/>
</dbReference>
<evidence type="ECO:0000256" key="3">
    <source>
        <dbReference type="ARBA" id="ARBA00022490"/>
    </source>
</evidence>
<dbReference type="GO" id="GO:0070042">
    <property type="term" value="F:rRNA (uridine-N3-)-methyltransferase activity"/>
    <property type="evidence" value="ECO:0007669"/>
    <property type="project" value="TreeGrafter"/>
</dbReference>
<evidence type="ECO:0000259" key="12">
    <source>
        <dbReference type="Pfam" id="PF20260"/>
    </source>
</evidence>
<evidence type="ECO:0000256" key="7">
    <source>
        <dbReference type="ARBA" id="ARBA00022691"/>
    </source>
</evidence>
<dbReference type="SUPFAM" id="SSF88697">
    <property type="entry name" value="PUA domain-like"/>
    <property type="match status" value="1"/>
</dbReference>
<dbReference type="PANTHER" id="PTHR30027">
    <property type="entry name" value="RIBOSOMAL RNA SMALL SUBUNIT METHYLTRANSFERASE E"/>
    <property type="match status" value="1"/>
</dbReference>
<dbReference type="AlphaFoldDB" id="A0A517SYG0"/>
<comment type="similarity">
    <text evidence="2 10">Belongs to the RNA methyltransferase RsmE family.</text>
</comment>
<evidence type="ECO:0000256" key="6">
    <source>
        <dbReference type="ARBA" id="ARBA00022679"/>
    </source>
</evidence>
<comment type="function">
    <text evidence="8 10">Specifically methylates the N3 position of the uracil ring of uridine 1498 (m3U1498) in 16S rRNA. Acts on the fully assembled 30S ribosomal subunit.</text>
</comment>
<dbReference type="PANTHER" id="PTHR30027:SF3">
    <property type="entry name" value="16S RRNA (URACIL(1498)-N(3))-METHYLTRANSFERASE"/>
    <property type="match status" value="1"/>
</dbReference>
<evidence type="ECO:0000256" key="2">
    <source>
        <dbReference type="ARBA" id="ARBA00005528"/>
    </source>
</evidence>
<dbReference type="Pfam" id="PF20260">
    <property type="entry name" value="PUA_4"/>
    <property type="match status" value="1"/>
</dbReference>
<reference evidence="13 14" key="1">
    <citation type="submission" date="2019-02" db="EMBL/GenBank/DDBJ databases">
        <title>Deep-cultivation of Planctomycetes and their phenomic and genomic characterization uncovers novel biology.</title>
        <authorList>
            <person name="Wiegand S."/>
            <person name="Jogler M."/>
            <person name="Boedeker C."/>
            <person name="Pinto D."/>
            <person name="Vollmers J."/>
            <person name="Rivas-Marin E."/>
            <person name="Kohn T."/>
            <person name="Peeters S.H."/>
            <person name="Heuer A."/>
            <person name="Rast P."/>
            <person name="Oberbeckmann S."/>
            <person name="Bunk B."/>
            <person name="Jeske O."/>
            <person name="Meyerdierks A."/>
            <person name="Storesund J.E."/>
            <person name="Kallscheuer N."/>
            <person name="Luecker S."/>
            <person name="Lage O.M."/>
            <person name="Pohl T."/>
            <person name="Merkel B.J."/>
            <person name="Hornburger P."/>
            <person name="Mueller R.-W."/>
            <person name="Bruemmer F."/>
            <person name="Labrenz M."/>
            <person name="Spormann A.M."/>
            <person name="Op den Camp H."/>
            <person name="Overmann J."/>
            <person name="Amann R."/>
            <person name="Jetten M.S.M."/>
            <person name="Mascher T."/>
            <person name="Medema M.H."/>
            <person name="Devos D.P."/>
            <person name="Kaster A.-K."/>
            <person name="Ovreas L."/>
            <person name="Rohde M."/>
            <person name="Galperin M.Y."/>
            <person name="Jogler C."/>
        </authorList>
    </citation>
    <scope>NUCLEOTIDE SEQUENCE [LARGE SCALE GENOMIC DNA]</scope>
    <source>
        <strain evidence="13 14">SV_7m_r</strain>
    </source>
</reference>
<feature type="domain" description="Ribosomal RNA small subunit methyltransferase E methyltransferase" evidence="11">
    <location>
        <begin position="75"/>
        <end position="244"/>
    </location>
</feature>
<evidence type="ECO:0000259" key="11">
    <source>
        <dbReference type="Pfam" id="PF04452"/>
    </source>
</evidence>
<evidence type="ECO:0000256" key="9">
    <source>
        <dbReference type="ARBA" id="ARBA00047944"/>
    </source>
</evidence>
<comment type="subcellular location">
    <subcellularLocation>
        <location evidence="1 10">Cytoplasm</location>
    </subcellularLocation>
</comment>
<dbReference type="Gene3D" id="3.40.1280.10">
    <property type="match status" value="1"/>
</dbReference>
<dbReference type="GO" id="GO:0005737">
    <property type="term" value="C:cytoplasm"/>
    <property type="evidence" value="ECO:0007669"/>
    <property type="project" value="UniProtKB-SubCell"/>
</dbReference>
<feature type="domain" description="Ribosomal RNA small subunit methyltransferase E PUA-like" evidence="12">
    <location>
        <begin position="19"/>
        <end position="65"/>
    </location>
</feature>
<protein>
    <recommendedName>
        <fullName evidence="10">Ribosomal RNA small subunit methyltransferase E</fullName>
        <ecNumber evidence="10">2.1.1.193</ecNumber>
    </recommendedName>
</protein>
<dbReference type="RefSeq" id="WP_145274796.1">
    <property type="nucleotide sequence ID" value="NZ_CP036272.1"/>
</dbReference>
<evidence type="ECO:0000256" key="1">
    <source>
        <dbReference type="ARBA" id="ARBA00004496"/>
    </source>
</evidence>
<evidence type="ECO:0000313" key="13">
    <source>
        <dbReference type="EMBL" id="QDT61103.1"/>
    </source>
</evidence>
<evidence type="ECO:0000256" key="4">
    <source>
        <dbReference type="ARBA" id="ARBA00022552"/>
    </source>
</evidence>
<dbReference type="SUPFAM" id="SSF75217">
    <property type="entry name" value="alpha/beta knot"/>
    <property type="match status" value="1"/>
</dbReference>
<dbReference type="Proteomes" id="UP000315003">
    <property type="component" value="Chromosome"/>
</dbReference>
<dbReference type="InterPro" id="IPR029028">
    <property type="entry name" value="Alpha/beta_knot_MTases"/>
</dbReference>
<dbReference type="OrthoDB" id="9815641at2"/>
<dbReference type="Pfam" id="PF04452">
    <property type="entry name" value="Methyltrans_RNA"/>
    <property type="match status" value="1"/>
</dbReference>
<dbReference type="EMBL" id="CP036272">
    <property type="protein sequence ID" value="QDT61103.1"/>
    <property type="molecule type" value="Genomic_DNA"/>
</dbReference>
<dbReference type="InterPro" id="IPR015947">
    <property type="entry name" value="PUA-like_sf"/>
</dbReference>
<dbReference type="CDD" id="cd18084">
    <property type="entry name" value="RsmE-like"/>
    <property type="match status" value="1"/>
</dbReference>
<dbReference type="InterPro" id="IPR029026">
    <property type="entry name" value="tRNA_m1G_MTases_N"/>
</dbReference>
<evidence type="ECO:0000256" key="5">
    <source>
        <dbReference type="ARBA" id="ARBA00022603"/>
    </source>
</evidence>
<dbReference type="NCBIfam" id="TIGR00046">
    <property type="entry name" value="RsmE family RNA methyltransferase"/>
    <property type="match status" value="1"/>
</dbReference>
<organism evidence="13 14">
    <name type="scientific">Stieleria bergensis</name>
    <dbReference type="NCBI Taxonomy" id="2528025"/>
    <lineage>
        <taxon>Bacteria</taxon>
        <taxon>Pseudomonadati</taxon>
        <taxon>Planctomycetota</taxon>
        <taxon>Planctomycetia</taxon>
        <taxon>Pirellulales</taxon>
        <taxon>Pirellulaceae</taxon>
        <taxon>Stieleria</taxon>
    </lineage>
</organism>
<dbReference type="PIRSF" id="PIRSF015601">
    <property type="entry name" value="MTase_slr0722"/>
    <property type="match status" value="1"/>
</dbReference>
<keyword evidence="3 10" id="KW-0963">Cytoplasm</keyword>
<gene>
    <name evidence="13" type="primary">rsmE</name>
    <name evidence="13" type="ORF">SV7mr_36340</name>
</gene>
<name>A0A517SYG0_9BACT</name>
<keyword evidence="14" id="KW-1185">Reference proteome</keyword>
<accession>A0A517SYG0</accession>
<evidence type="ECO:0000256" key="8">
    <source>
        <dbReference type="ARBA" id="ARBA00025699"/>
    </source>
</evidence>
<evidence type="ECO:0000313" key="14">
    <source>
        <dbReference type="Proteomes" id="UP000315003"/>
    </source>
</evidence>
<dbReference type="InterPro" id="IPR006700">
    <property type="entry name" value="RsmE"/>
</dbReference>
<keyword evidence="6 10" id="KW-0808">Transferase</keyword>
<dbReference type="EC" id="2.1.1.193" evidence="10"/>
<sequence length="246" mass="27241">MTRRYYVPDLLEQHGSLALSDEEARHAARVMRLQPGDALELFDGQGHQADAVVLHIDKRSCTVQFEPAALVDREPRLHSHLLIALPKPERAKEMAERLCELGVGEITPVSCQHTQRPPTRNLLEKLRRTMVESCKQSTRNVVPALNDCIGFEQAVELAKDNPPLAAWIAHPGGQELLGIDLAERSSNTEKPPSGRQSVLALIGPEGGFTDQEMQMASEMGWTNVGLGKRIYRVETAAVVIQTMLSR</sequence>
<dbReference type="GO" id="GO:0070475">
    <property type="term" value="P:rRNA base methylation"/>
    <property type="evidence" value="ECO:0007669"/>
    <property type="project" value="TreeGrafter"/>
</dbReference>
<proteinExistence type="inferred from homology"/>
<keyword evidence="5 10" id="KW-0489">Methyltransferase</keyword>
<dbReference type="InterPro" id="IPR046886">
    <property type="entry name" value="RsmE_MTase_dom"/>
</dbReference>